<evidence type="ECO:0000256" key="2">
    <source>
        <dbReference type="ARBA" id="ARBA00023002"/>
    </source>
</evidence>
<keyword evidence="3" id="KW-0276">Fatty acid metabolism</keyword>
<dbReference type="GO" id="GO:0005789">
    <property type="term" value="C:endoplasmic reticulum membrane"/>
    <property type="evidence" value="ECO:0007669"/>
    <property type="project" value="UniProtKB-SubCell"/>
</dbReference>
<keyword evidence="3" id="KW-0443">Lipid metabolism</keyword>
<dbReference type="EMBL" id="KB468146">
    <property type="protein sequence ID" value="PCH43532.1"/>
    <property type="molecule type" value="Genomic_DNA"/>
</dbReference>
<keyword evidence="1 3" id="KW-0521">NADP</keyword>
<dbReference type="PRINTS" id="PR00081">
    <property type="entry name" value="GDHRDH"/>
</dbReference>
<proteinExistence type="inferred from homology"/>
<dbReference type="PANTHER" id="PTHR43086">
    <property type="entry name" value="VERY-LONG-CHAIN 3-OXOOACYL-COA REDUCTASE"/>
    <property type="match status" value="1"/>
</dbReference>
<evidence type="ECO:0000256" key="4">
    <source>
        <dbReference type="RuleBase" id="RU000363"/>
    </source>
</evidence>
<sequence>MPPSVHAFHHTSSPTDIVAQHPYLTFFFAALGLVSFGKFAAKAVGVLLQTFVLPGTNLKKYGAGKGSWAVVTGASEGIGREFALQLAKKGFNVLVSARNSAALDALVTEIETSCPPERKVQAKAFTMDFSQLSDEAQWGRLAAELEGLDIGVLVNNVGRSHRSPIYFAEAPADEVEDIVKINVNATVRVTRIVLSGMVGRKRGLILNMGSFSGTGVASPMLATYAGTKAFLSSWTASLAEEVSSSGVDVQCLNTYFVVSNMSKIRRSNITTPTPKVYVRSVLQKVGLSCGALWTGRPFVSTPFWSHAVIDYFMNLIGWKMFFIRYTHNLHKSIRKRYLRKLEREGKNK</sequence>
<dbReference type="SUPFAM" id="SSF51735">
    <property type="entry name" value="NAD(P)-binding Rossmann-fold domains"/>
    <property type="match status" value="1"/>
</dbReference>
<reference evidence="6 7" key="1">
    <citation type="journal article" date="2012" name="Science">
        <title>The Paleozoic origin of enzymatic lignin decomposition reconstructed from 31 fungal genomes.</title>
        <authorList>
            <person name="Floudas D."/>
            <person name="Binder M."/>
            <person name="Riley R."/>
            <person name="Barry K."/>
            <person name="Blanchette R.A."/>
            <person name="Henrissat B."/>
            <person name="Martinez A.T."/>
            <person name="Otillar R."/>
            <person name="Spatafora J.W."/>
            <person name="Yadav J.S."/>
            <person name="Aerts A."/>
            <person name="Benoit I."/>
            <person name="Boyd A."/>
            <person name="Carlson A."/>
            <person name="Copeland A."/>
            <person name="Coutinho P.M."/>
            <person name="de Vries R.P."/>
            <person name="Ferreira P."/>
            <person name="Findley K."/>
            <person name="Foster B."/>
            <person name="Gaskell J."/>
            <person name="Glotzer D."/>
            <person name="Gorecki P."/>
            <person name="Heitman J."/>
            <person name="Hesse C."/>
            <person name="Hori C."/>
            <person name="Igarashi K."/>
            <person name="Jurgens J.A."/>
            <person name="Kallen N."/>
            <person name="Kersten P."/>
            <person name="Kohler A."/>
            <person name="Kuees U."/>
            <person name="Kumar T.K.A."/>
            <person name="Kuo A."/>
            <person name="LaButti K."/>
            <person name="Larrondo L.F."/>
            <person name="Lindquist E."/>
            <person name="Ling A."/>
            <person name="Lombard V."/>
            <person name="Lucas S."/>
            <person name="Lundell T."/>
            <person name="Martin R."/>
            <person name="McLaughlin D.J."/>
            <person name="Morgenstern I."/>
            <person name="Morin E."/>
            <person name="Murat C."/>
            <person name="Nagy L.G."/>
            <person name="Nolan M."/>
            <person name="Ohm R.A."/>
            <person name="Patyshakuliyeva A."/>
            <person name="Rokas A."/>
            <person name="Ruiz-Duenas F.J."/>
            <person name="Sabat G."/>
            <person name="Salamov A."/>
            <person name="Samejima M."/>
            <person name="Schmutz J."/>
            <person name="Slot J.C."/>
            <person name="St John F."/>
            <person name="Stenlid J."/>
            <person name="Sun H."/>
            <person name="Sun S."/>
            <person name="Syed K."/>
            <person name="Tsang A."/>
            <person name="Wiebenga A."/>
            <person name="Young D."/>
            <person name="Pisabarro A."/>
            <person name="Eastwood D.C."/>
            <person name="Martin F."/>
            <person name="Cullen D."/>
            <person name="Grigoriev I.V."/>
            <person name="Hibbett D.S."/>
        </authorList>
    </citation>
    <scope>NUCLEOTIDE SEQUENCE [LARGE SCALE GENOMIC DNA]</scope>
    <source>
        <strain evidence="6 7">MD-104</strain>
    </source>
</reference>
<dbReference type="GO" id="GO:0045703">
    <property type="term" value="F:ketoreductase activity"/>
    <property type="evidence" value="ECO:0007669"/>
    <property type="project" value="UniProtKB-UniRule"/>
</dbReference>
<dbReference type="PRINTS" id="PR00080">
    <property type="entry name" value="SDRFAMILY"/>
</dbReference>
<dbReference type="EC" id="1.1.1.330" evidence="3"/>
<comment type="similarity">
    <text evidence="3 4">Belongs to the short-chain dehydrogenases/reductases (SDR) family.</text>
</comment>
<evidence type="ECO:0000313" key="7">
    <source>
        <dbReference type="Proteomes" id="UP000218811"/>
    </source>
</evidence>
<name>A0A2H3JMW3_WOLCO</name>
<dbReference type="InterPro" id="IPR027533">
    <property type="entry name" value="3_ketoreductase_fungal"/>
</dbReference>
<dbReference type="STRING" id="742152.A0A2H3JMW3"/>
<feature type="transmembrane region" description="Helical" evidence="5">
    <location>
        <begin position="204"/>
        <end position="225"/>
    </location>
</feature>
<feature type="active site" description="Proton acceptor" evidence="3">
    <location>
        <position position="224"/>
    </location>
</feature>
<evidence type="ECO:0000256" key="3">
    <source>
        <dbReference type="HAMAP-Rule" id="MF_03107"/>
    </source>
</evidence>
<comment type="function">
    <text evidence="3">Component of the microsomal membrane bound fatty acid elongation system, which produces the 26-carbon very long-chain fatty acids (VLCFA) from palmitate. Catalyzes the reduction of the 3-ketoacyl-CoA intermediate that is formed in each cycle of fatty acid elongation. VLCFAs serve as precursors for ceramide and sphingolipids.</text>
</comment>
<dbReference type="GO" id="GO:0030497">
    <property type="term" value="P:fatty acid elongation"/>
    <property type="evidence" value="ECO:0007669"/>
    <property type="project" value="UniProtKB-UniRule"/>
</dbReference>
<keyword evidence="3 5" id="KW-0472">Membrane</keyword>
<dbReference type="CDD" id="cd05356">
    <property type="entry name" value="17beta-HSD1_like_SDR_c"/>
    <property type="match status" value="1"/>
</dbReference>
<dbReference type="AlphaFoldDB" id="A0A2H3JMW3"/>
<dbReference type="OrthoDB" id="5545019at2759"/>
<organism evidence="6 7">
    <name type="scientific">Wolfiporia cocos (strain MD-104)</name>
    <name type="common">Brown rot fungus</name>
    <dbReference type="NCBI Taxonomy" id="742152"/>
    <lineage>
        <taxon>Eukaryota</taxon>
        <taxon>Fungi</taxon>
        <taxon>Dikarya</taxon>
        <taxon>Basidiomycota</taxon>
        <taxon>Agaricomycotina</taxon>
        <taxon>Agaricomycetes</taxon>
        <taxon>Polyporales</taxon>
        <taxon>Phaeolaceae</taxon>
        <taxon>Wolfiporia</taxon>
    </lineage>
</organism>
<dbReference type="Gene3D" id="3.40.50.720">
    <property type="entry name" value="NAD(P)-binding Rossmann-like Domain"/>
    <property type="match status" value="1"/>
</dbReference>
<dbReference type="HAMAP" id="MF_03107">
    <property type="entry name" value="3_ketoreductase"/>
    <property type="match status" value="1"/>
</dbReference>
<feature type="binding site" evidence="3">
    <location>
        <position position="210"/>
    </location>
    <ligand>
        <name>substrate</name>
    </ligand>
</feature>
<dbReference type="InterPro" id="IPR002347">
    <property type="entry name" value="SDR_fam"/>
</dbReference>
<dbReference type="InterPro" id="IPR036291">
    <property type="entry name" value="NAD(P)-bd_dom_sf"/>
</dbReference>
<keyword evidence="3" id="KW-0256">Endoplasmic reticulum</keyword>
<dbReference type="OMA" id="LVAPGMM"/>
<evidence type="ECO:0000256" key="1">
    <source>
        <dbReference type="ARBA" id="ARBA00022857"/>
    </source>
</evidence>
<keyword evidence="3 5" id="KW-0812">Transmembrane</keyword>
<gene>
    <name evidence="6" type="ORF">WOLCODRAFT_138417</name>
</gene>
<dbReference type="GO" id="GO:0141040">
    <property type="term" value="F:very-long-chain 3-oxoacyl-CoA reductase activity"/>
    <property type="evidence" value="ECO:0007669"/>
    <property type="project" value="UniProtKB-EC"/>
</dbReference>
<dbReference type="Proteomes" id="UP000218811">
    <property type="component" value="Unassembled WGS sequence"/>
</dbReference>
<keyword evidence="3 5" id="KW-1133">Transmembrane helix</keyword>
<dbReference type="PANTHER" id="PTHR43086:SF2">
    <property type="entry name" value="HYDROXYSTEROID DEHYDROGENASE-LIKE PROTEIN 1"/>
    <property type="match status" value="1"/>
</dbReference>
<dbReference type="PIRSF" id="PIRSF000126">
    <property type="entry name" value="11-beta-HSD1"/>
    <property type="match status" value="1"/>
</dbReference>
<evidence type="ECO:0000256" key="5">
    <source>
        <dbReference type="SAM" id="Phobius"/>
    </source>
</evidence>
<evidence type="ECO:0000313" key="6">
    <source>
        <dbReference type="EMBL" id="PCH43532.1"/>
    </source>
</evidence>
<comment type="subcellular location">
    <subcellularLocation>
        <location evidence="3">Endoplasmic reticulum membrane</location>
        <topology evidence="3">Single-pass membrane protein</topology>
    </subcellularLocation>
</comment>
<dbReference type="Pfam" id="PF00106">
    <property type="entry name" value="adh_short"/>
    <property type="match status" value="1"/>
</dbReference>
<feature type="transmembrane region" description="Helical" evidence="5">
    <location>
        <begin position="303"/>
        <end position="326"/>
    </location>
</feature>
<comment type="catalytic activity">
    <reaction evidence="3">
        <text>a very-long-chain (3R)-3-hydroxyacyl-CoA + NADP(+) = a very-long-chain 3-oxoacyl-CoA + NADPH + H(+)</text>
        <dbReference type="Rhea" id="RHEA:48680"/>
        <dbReference type="ChEBI" id="CHEBI:15378"/>
        <dbReference type="ChEBI" id="CHEBI:57783"/>
        <dbReference type="ChEBI" id="CHEBI:58349"/>
        <dbReference type="ChEBI" id="CHEBI:85440"/>
        <dbReference type="ChEBI" id="CHEBI:90725"/>
        <dbReference type="EC" id="1.1.1.330"/>
    </reaction>
</comment>
<keyword evidence="7" id="KW-1185">Reference proteome</keyword>
<keyword evidence="2 3" id="KW-0560">Oxidoreductase</keyword>
<protein>
    <recommendedName>
        <fullName evidence="3">Very-long-chain 3-oxoacyl-CoA reductase</fullName>
        <ecNumber evidence="3">1.1.1.330</ecNumber>
    </recommendedName>
    <alternativeName>
        <fullName evidence="3">3-ketoacyl-CoA reductase</fullName>
        <shortName evidence="3">3-ketoreductase</shortName>
        <shortName evidence="3">KAR</shortName>
    </alternativeName>
    <alternativeName>
        <fullName evidence="3">Microsomal beta-keto-reductase</fullName>
    </alternativeName>
</protein>
<accession>A0A2H3JMW3</accession>
<feature type="transmembrane region" description="Helical" evidence="5">
    <location>
        <begin position="23"/>
        <end position="41"/>
    </location>
</feature>
<keyword evidence="3" id="KW-0444">Lipid biosynthesis</keyword>
<keyword evidence="3" id="KW-0275">Fatty acid biosynthesis</keyword>